<sequence>MYQSKQHKDANYLRQLIDERMKMCTLEKRLVLIENMIDKEIQRVRGGIDERDRFPYSGRGSDPNIKSEPVHPVKGQNIILAQKLYFAVDRYPTYNFTGRIIGPKGQILKELEKATSCRIHIRGRGSTRIKGRTKHTHQQEAEHGDPANNEPLHVAIYAEDIESRARMKMQHAIQVVKPFLGADKDLIDIQTQLVREPHYHGYRPVDIGPIIPRRGVKRSKQGMRMNENPKKKFIK</sequence>
<evidence type="ECO:0000256" key="2">
    <source>
        <dbReference type="SAM" id="MobiDB-lite"/>
    </source>
</evidence>
<dbReference type="Pfam" id="PF16544">
    <property type="entry name" value="STAR_dimer"/>
    <property type="match status" value="1"/>
</dbReference>
<dbReference type="GO" id="GO:0048024">
    <property type="term" value="P:regulation of mRNA splicing, via spliceosome"/>
    <property type="evidence" value="ECO:0007669"/>
    <property type="project" value="TreeGrafter"/>
</dbReference>
<dbReference type="OrthoDB" id="6777263at2759"/>
<dbReference type="PANTHER" id="PTHR11208">
    <property type="entry name" value="RNA-BINDING PROTEIN RELATED"/>
    <property type="match status" value="1"/>
</dbReference>
<keyword evidence="1" id="KW-0694">RNA-binding</keyword>
<dbReference type="InterPro" id="IPR032377">
    <property type="entry name" value="STAR_dimer"/>
</dbReference>
<dbReference type="InterPro" id="IPR004087">
    <property type="entry name" value="KH_dom"/>
</dbReference>
<protein>
    <recommendedName>
        <fullName evidence="3">K Homology domain-containing protein</fullName>
    </recommendedName>
</protein>
<proteinExistence type="predicted"/>
<dbReference type="InterPro" id="IPR036612">
    <property type="entry name" value="KH_dom_type_1_sf"/>
</dbReference>
<dbReference type="SUPFAM" id="SSF54791">
    <property type="entry name" value="Eukaryotic type KH-domain (KH-domain type I)"/>
    <property type="match status" value="1"/>
</dbReference>
<evidence type="ECO:0000259" key="3">
    <source>
        <dbReference type="SMART" id="SM00322"/>
    </source>
</evidence>
<feature type="region of interest" description="Disordered" evidence="2">
    <location>
        <begin position="216"/>
        <end position="235"/>
    </location>
</feature>
<dbReference type="InterPro" id="IPR045071">
    <property type="entry name" value="BBP-like"/>
</dbReference>
<dbReference type="AlphaFoldDB" id="A0A0C2IWB2"/>
<name>A0A0C2IWB2_THEKT</name>
<keyword evidence="5" id="KW-1185">Reference proteome</keyword>
<evidence type="ECO:0000256" key="1">
    <source>
        <dbReference type="ARBA" id="ARBA00022884"/>
    </source>
</evidence>
<dbReference type="SMART" id="SM00322">
    <property type="entry name" value="KH"/>
    <property type="match status" value="1"/>
</dbReference>
<dbReference type="Pfam" id="PF22675">
    <property type="entry name" value="KH-I_KHDC4-BBP"/>
    <property type="match status" value="1"/>
</dbReference>
<dbReference type="GO" id="GO:0005634">
    <property type="term" value="C:nucleus"/>
    <property type="evidence" value="ECO:0007669"/>
    <property type="project" value="TreeGrafter"/>
</dbReference>
<organism evidence="4 5">
    <name type="scientific">Thelohanellus kitauei</name>
    <name type="common">Myxosporean</name>
    <dbReference type="NCBI Taxonomy" id="669202"/>
    <lineage>
        <taxon>Eukaryota</taxon>
        <taxon>Metazoa</taxon>
        <taxon>Cnidaria</taxon>
        <taxon>Myxozoa</taxon>
        <taxon>Myxosporea</taxon>
        <taxon>Bivalvulida</taxon>
        <taxon>Platysporina</taxon>
        <taxon>Myxobolidae</taxon>
        <taxon>Thelohanellus</taxon>
    </lineage>
</organism>
<dbReference type="InterPro" id="IPR055256">
    <property type="entry name" value="KH_1_KHDC4/BBP-like"/>
</dbReference>
<dbReference type="OMA" id="NRIGWEH"/>
<feature type="compositionally biased region" description="Basic residues" evidence="2">
    <location>
        <begin position="127"/>
        <end position="136"/>
    </location>
</feature>
<gene>
    <name evidence="4" type="ORF">RF11_10206</name>
</gene>
<dbReference type="Proteomes" id="UP000031668">
    <property type="component" value="Unassembled WGS sequence"/>
</dbReference>
<feature type="region of interest" description="Disordered" evidence="2">
    <location>
        <begin position="127"/>
        <end position="148"/>
    </location>
</feature>
<dbReference type="PANTHER" id="PTHR11208:SF147">
    <property type="entry name" value="RNA-BINDING PROTEIN ASD-2"/>
    <property type="match status" value="1"/>
</dbReference>
<evidence type="ECO:0000313" key="5">
    <source>
        <dbReference type="Proteomes" id="UP000031668"/>
    </source>
</evidence>
<accession>A0A0C2IWB2</accession>
<dbReference type="GO" id="GO:0003729">
    <property type="term" value="F:mRNA binding"/>
    <property type="evidence" value="ECO:0007669"/>
    <property type="project" value="TreeGrafter"/>
</dbReference>
<evidence type="ECO:0000313" key="4">
    <source>
        <dbReference type="EMBL" id="KII69619.1"/>
    </source>
</evidence>
<feature type="domain" description="K Homology" evidence="3">
    <location>
        <begin position="80"/>
        <end position="173"/>
    </location>
</feature>
<comment type="caution">
    <text evidence="4">The sequence shown here is derived from an EMBL/GenBank/DDBJ whole genome shotgun (WGS) entry which is preliminary data.</text>
</comment>
<dbReference type="EMBL" id="JWZT01002340">
    <property type="protein sequence ID" value="KII69619.1"/>
    <property type="molecule type" value="Genomic_DNA"/>
</dbReference>
<reference evidence="4 5" key="1">
    <citation type="journal article" date="2014" name="Genome Biol. Evol.">
        <title>The genome of the myxosporean Thelohanellus kitauei shows adaptations to nutrient acquisition within its fish host.</title>
        <authorList>
            <person name="Yang Y."/>
            <person name="Xiong J."/>
            <person name="Zhou Z."/>
            <person name="Huo F."/>
            <person name="Miao W."/>
            <person name="Ran C."/>
            <person name="Liu Y."/>
            <person name="Zhang J."/>
            <person name="Feng J."/>
            <person name="Wang M."/>
            <person name="Wang M."/>
            <person name="Wang L."/>
            <person name="Yao B."/>
        </authorList>
    </citation>
    <scope>NUCLEOTIDE SEQUENCE [LARGE SCALE GENOMIC DNA]</scope>
    <source>
        <strain evidence="4">Wuqing</strain>
    </source>
</reference>
<dbReference type="Gene3D" id="3.30.1370.10">
    <property type="entry name" value="K Homology domain, type 1"/>
    <property type="match status" value="1"/>
</dbReference>